<keyword evidence="3" id="KW-0812">Transmembrane</keyword>
<keyword evidence="3" id="KW-0472">Membrane</keyword>
<dbReference type="RefSeq" id="WP_382379265.1">
    <property type="nucleotide sequence ID" value="NZ_JBHRZI010000040.1"/>
</dbReference>
<dbReference type="InterPro" id="IPR001646">
    <property type="entry name" value="5peptide_repeat"/>
</dbReference>
<gene>
    <name evidence="4" type="ORF">ACFOWZ_40460</name>
</gene>
<keyword evidence="5" id="KW-1185">Reference proteome</keyword>
<evidence type="ECO:0000313" key="4">
    <source>
        <dbReference type="EMBL" id="MFC3897779.1"/>
    </source>
</evidence>
<evidence type="ECO:0000256" key="1">
    <source>
        <dbReference type="ARBA" id="ARBA00022737"/>
    </source>
</evidence>
<dbReference type="PANTHER" id="PTHR47485">
    <property type="entry name" value="THYLAKOID LUMENAL 17.4 KDA PROTEIN, CHLOROPLASTIC"/>
    <property type="match status" value="1"/>
</dbReference>
<protein>
    <submittedName>
        <fullName evidence="4">Pentapeptide repeat-containing protein</fullName>
    </submittedName>
</protein>
<dbReference type="PANTHER" id="PTHR47485:SF1">
    <property type="entry name" value="THYLAKOID LUMENAL 17.4 KDA PROTEIN, CHLOROPLASTIC"/>
    <property type="match status" value="1"/>
</dbReference>
<dbReference type="Gene3D" id="2.160.20.80">
    <property type="entry name" value="E3 ubiquitin-protein ligase SopA"/>
    <property type="match status" value="1"/>
</dbReference>
<dbReference type="Pfam" id="PF00805">
    <property type="entry name" value="Pentapeptide"/>
    <property type="match status" value="2"/>
</dbReference>
<sequence length="327" mass="33496">MEADDFRGRLVPGADLRGVTFPPGCEQPEIDLHGADLRGADVSNVSWWDVGSINLSGADFRGATLGAPELDGANLRGADLSGHVLGRTQFQATSFAGADLTGADLSGVEIDGGDFDRAVLDGARLDGAVILSCTMRHASLVGASLVRANLRKAVLTSADLRGADLTDALLPLPGGRIDLATFGGVRFDSSTRWPESVHAQAVANSVAGPDGTHVINTPPAPPPPPVQKPRRVQKAAGRVVAFLLGAGVTVMAALTVTGDVVWSNGAGDPITNIFFRVLTGLLYGAVGLSMLGAGILGFPEGSHSRTRRRSGGGGFDGDVDGCGIDAD</sequence>
<dbReference type="EMBL" id="JBHRZI010000040">
    <property type="protein sequence ID" value="MFC3897779.1"/>
    <property type="molecule type" value="Genomic_DNA"/>
</dbReference>
<evidence type="ECO:0000256" key="2">
    <source>
        <dbReference type="SAM" id="MobiDB-lite"/>
    </source>
</evidence>
<dbReference type="SUPFAM" id="SSF141571">
    <property type="entry name" value="Pentapeptide repeat-like"/>
    <property type="match status" value="1"/>
</dbReference>
<feature type="region of interest" description="Disordered" evidence="2">
    <location>
        <begin position="301"/>
        <end position="327"/>
    </location>
</feature>
<reference evidence="5" key="1">
    <citation type="journal article" date="2019" name="Int. J. Syst. Evol. Microbiol.">
        <title>The Global Catalogue of Microorganisms (GCM) 10K type strain sequencing project: providing services to taxonomists for standard genome sequencing and annotation.</title>
        <authorList>
            <consortium name="The Broad Institute Genomics Platform"/>
            <consortium name="The Broad Institute Genome Sequencing Center for Infectious Disease"/>
            <person name="Wu L."/>
            <person name="Ma J."/>
        </authorList>
    </citation>
    <scope>NUCLEOTIDE SEQUENCE [LARGE SCALE GENOMIC DNA]</scope>
    <source>
        <strain evidence="5">CGMCC 4.7405</strain>
    </source>
</reference>
<feature type="compositionally biased region" description="Pro residues" evidence="2">
    <location>
        <begin position="218"/>
        <end position="227"/>
    </location>
</feature>
<evidence type="ECO:0000313" key="5">
    <source>
        <dbReference type="Proteomes" id="UP001595690"/>
    </source>
</evidence>
<organism evidence="4 5">
    <name type="scientific">Lentzea rhizosphaerae</name>
    <dbReference type="NCBI Taxonomy" id="2041025"/>
    <lineage>
        <taxon>Bacteria</taxon>
        <taxon>Bacillati</taxon>
        <taxon>Actinomycetota</taxon>
        <taxon>Actinomycetes</taxon>
        <taxon>Pseudonocardiales</taxon>
        <taxon>Pseudonocardiaceae</taxon>
        <taxon>Lentzea</taxon>
    </lineage>
</organism>
<evidence type="ECO:0000256" key="3">
    <source>
        <dbReference type="SAM" id="Phobius"/>
    </source>
</evidence>
<feature type="region of interest" description="Disordered" evidence="2">
    <location>
        <begin position="208"/>
        <end position="231"/>
    </location>
</feature>
<feature type="transmembrane region" description="Helical" evidence="3">
    <location>
        <begin position="239"/>
        <end position="261"/>
    </location>
</feature>
<keyword evidence="3" id="KW-1133">Transmembrane helix</keyword>
<name>A0ABV8C7E0_9PSEU</name>
<proteinExistence type="predicted"/>
<dbReference type="Proteomes" id="UP001595690">
    <property type="component" value="Unassembled WGS sequence"/>
</dbReference>
<feature type="transmembrane region" description="Helical" evidence="3">
    <location>
        <begin position="273"/>
        <end position="298"/>
    </location>
</feature>
<accession>A0ABV8C7E0</accession>
<comment type="caution">
    <text evidence="4">The sequence shown here is derived from an EMBL/GenBank/DDBJ whole genome shotgun (WGS) entry which is preliminary data.</text>
</comment>
<keyword evidence="1" id="KW-0677">Repeat</keyword>